<keyword evidence="4" id="KW-1185">Reference proteome</keyword>
<accession>A0A9W7WTA9</accession>
<dbReference type="PANTHER" id="PTHR46190:SF1">
    <property type="entry name" value="SI:CH211-201H21.5"/>
    <property type="match status" value="1"/>
</dbReference>
<dbReference type="InterPro" id="IPR052775">
    <property type="entry name" value="IUN_hydrolase"/>
</dbReference>
<feature type="domain" description="Inosine/uridine-preferring nucleoside hydrolase" evidence="2">
    <location>
        <begin position="35"/>
        <end position="342"/>
    </location>
</feature>
<evidence type="ECO:0000313" key="3">
    <source>
        <dbReference type="EMBL" id="KAI7807856.1"/>
    </source>
</evidence>
<gene>
    <name evidence="3" type="ORF">IRJ41_011498</name>
</gene>
<dbReference type="EMBL" id="JAFHDT010000007">
    <property type="protein sequence ID" value="KAI7807856.1"/>
    <property type="molecule type" value="Genomic_DNA"/>
</dbReference>
<evidence type="ECO:0000259" key="2">
    <source>
        <dbReference type="Pfam" id="PF01156"/>
    </source>
</evidence>
<dbReference type="Proteomes" id="UP001059041">
    <property type="component" value="Linkage Group LG7"/>
</dbReference>
<evidence type="ECO:0000313" key="4">
    <source>
        <dbReference type="Proteomes" id="UP001059041"/>
    </source>
</evidence>
<proteinExistence type="inferred from homology"/>
<name>A0A9W7WTA9_TRIRA</name>
<dbReference type="PANTHER" id="PTHR46190">
    <property type="entry name" value="SI:CH211-201H21.5-RELATED"/>
    <property type="match status" value="1"/>
</dbReference>
<comment type="caution">
    <text evidence="3">The sequence shown here is derived from an EMBL/GenBank/DDBJ whole genome shotgun (WGS) entry which is preliminary data.</text>
</comment>
<sequence length="353" mass="39221">MCSSFYRRLLLKFWRVQRGICQPLDGFVNMAQKLVIIDTDCGIDDALAIIVDLAAPNVKILGITCCFGNADVDNVCQNVMRVLSVCGQTQIPVFKGSAGPLVKAVRSLKDHFGTDGLGDVLENRDSEIWKNRIQKDQAVHAMIRLINENQGEVSLIALGPLTNLALAVKLDPTLPQKLKDLYIMGGNMEGMGNVTPCAEFNFGMDAESSYIVLEEYTCTTHIATWEFTCRSKLPWEFFDELVNQDTSAARFMKKITSKCWAFSRDFGINKKDFLFGQGFVPYDAYAVAACVDSSVITESVECAVRVEMQGELGRGMMVLDPSNTLNKGHRVFVMRKCDDLKFSAMLKTSLQIA</sequence>
<protein>
    <recommendedName>
        <fullName evidence="2">Inosine/uridine-preferring nucleoside hydrolase domain-containing protein</fullName>
    </recommendedName>
</protein>
<dbReference type="CDD" id="cd02649">
    <property type="entry name" value="nuc_hydro_CeIAG"/>
    <property type="match status" value="1"/>
</dbReference>
<dbReference type="Pfam" id="PF01156">
    <property type="entry name" value="IU_nuc_hydro"/>
    <property type="match status" value="1"/>
</dbReference>
<organism evidence="3 4">
    <name type="scientific">Triplophysa rosa</name>
    <name type="common">Cave loach</name>
    <dbReference type="NCBI Taxonomy" id="992332"/>
    <lineage>
        <taxon>Eukaryota</taxon>
        <taxon>Metazoa</taxon>
        <taxon>Chordata</taxon>
        <taxon>Craniata</taxon>
        <taxon>Vertebrata</taxon>
        <taxon>Euteleostomi</taxon>
        <taxon>Actinopterygii</taxon>
        <taxon>Neopterygii</taxon>
        <taxon>Teleostei</taxon>
        <taxon>Ostariophysi</taxon>
        <taxon>Cypriniformes</taxon>
        <taxon>Nemacheilidae</taxon>
        <taxon>Triplophysa</taxon>
    </lineage>
</organism>
<dbReference type="Gene3D" id="3.90.245.10">
    <property type="entry name" value="Ribonucleoside hydrolase-like"/>
    <property type="match status" value="1"/>
</dbReference>
<reference evidence="3" key="1">
    <citation type="submission" date="2021-02" db="EMBL/GenBank/DDBJ databases">
        <title>Comparative genomics reveals that relaxation of natural selection precedes convergent phenotypic evolution of cavefish.</title>
        <authorList>
            <person name="Peng Z."/>
        </authorList>
    </citation>
    <scope>NUCLEOTIDE SEQUENCE</scope>
    <source>
        <tissue evidence="3">Muscle</tissue>
    </source>
</reference>
<dbReference type="InterPro" id="IPR036452">
    <property type="entry name" value="Ribo_hydro-like"/>
</dbReference>
<evidence type="ECO:0000256" key="1">
    <source>
        <dbReference type="ARBA" id="ARBA00009176"/>
    </source>
</evidence>
<comment type="similarity">
    <text evidence="1">Belongs to the IUNH family.</text>
</comment>
<dbReference type="SUPFAM" id="SSF53590">
    <property type="entry name" value="Nucleoside hydrolase"/>
    <property type="match status" value="1"/>
</dbReference>
<dbReference type="AlphaFoldDB" id="A0A9W7WTA9"/>
<dbReference type="GO" id="GO:0016799">
    <property type="term" value="F:hydrolase activity, hydrolyzing N-glycosyl compounds"/>
    <property type="evidence" value="ECO:0007669"/>
    <property type="project" value="InterPro"/>
</dbReference>
<dbReference type="InterPro" id="IPR001910">
    <property type="entry name" value="Inosine/uridine_hydrolase_dom"/>
</dbReference>